<dbReference type="EMBL" id="JBDKXB010000021">
    <property type="protein sequence ID" value="MEY6433424.1"/>
    <property type="molecule type" value="Genomic_DNA"/>
</dbReference>
<keyword evidence="2" id="KW-0813">Transport</keyword>
<protein>
    <submittedName>
        <fullName evidence="4">V-type ATP synthase subunit F</fullName>
    </submittedName>
</protein>
<proteinExistence type="inferred from homology"/>
<dbReference type="SUPFAM" id="SSF159468">
    <property type="entry name" value="AtpF-like"/>
    <property type="match status" value="1"/>
</dbReference>
<name>A0ABV4BFX3_9GAMM</name>
<dbReference type="RefSeq" id="WP_369667807.1">
    <property type="nucleotide sequence ID" value="NZ_JBDKXB010000021.1"/>
</dbReference>
<keyword evidence="3" id="KW-0406">Ion transport</keyword>
<reference evidence="4 5" key="1">
    <citation type="submission" date="2024-05" db="EMBL/GenBank/DDBJ databases">
        <title>Genome Sequence and Characterization of the New Strain Purple Sulfur Bacterium of Genus Thioalkalicoccus.</title>
        <authorList>
            <person name="Bryantseva I.A."/>
            <person name="Kyndt J.A."/>
            <person name="Imhoff J.F."/>
        </authorList>
    </citation>
    <scope>NUCLEOTIDE SEQUENCE [LARGE SCALE GENOMIC DNA]</scope>
    <source>
        <strain evidence="4 5">Um2</strain>
    </source>
</reference>
<dbReference type="InterPro" id="IPR036906">
    <property type="entry name" value="ATPase_V1_fsu_sf"/>
</dbReference>
<comment type="caution">
    <text evidence="4">The sequence shown here is derived from an EMBL/GenBank/DDBJ whole genome shotgun (WGS) entry which is preliminary data.</text>
</comment>
<evidence type="ECO:0000256" key="2">
    <source>
        <dbReference type="ARBA" id="ARBA00022448"/>
    </source>
</evidence>
<accession>A0ABV4BFX3</accession>
<dbReference type="InterPro" id="IPR008218">
    <property type="entry name" value="ATPase_V1-cplx_f_g_su"/>
</dbReference>
<dbReference type="Pfam" id="PF01990">
    <property type="entry name" value="ATP-synt_F"/>
    <property type="match status" value="1"/>
</dbReference>
<evidence type="ECO:0000313" key="5">
    <source>
        <dbReference type="Proteomes" id="UP001564408"/>
    </source>
</evidence>
<evidence type="ECO:0000313" key="4">
    <source>
        <dbReference type="EMBL" id="MEY6433424.1"/>
    </source>
</evidence>
<comment type="similarity">
    <text evidence="1">Belongs to the V-ATPase F subunit family.</text>
</comment>
<evidence type="ECO:0000256" key="1">
    <source>
        <dbReference type="ARBA" id="ARBA00010148"/>
    </source>
</evidence>
<evidence type="ECO:0000256" key="3">
    <source>
        <dbReference type="ARBA" id="ARBA00023065"/>
    </source>
</evidence>
<keyword evidence="5" id="KW-1185">Reference proteome</keyword>
<gene>
    <name evidence="4" type="ORF">ABC977_13530</name>
</gene>
<dbReference type="Gene3D" id="3.40.50.10580">
    <property type="entry name" value="ATPase, V1 complex, subunit F"/>
    <property type="match status" value="1"/>
</dbReference>
<dbReference type="Proteomes" id="UP001564408">
    <property type="component" value="Unassembled WGS sequence"/>
</dbReference>
<sequence>MARFAFLGDEVSAAGFRLTGVATHVPRPDEIPALVRRLGEEVEVILLTAEVAAQLPKGWLDETHAADWPLVCVMPDIRGHQEPPDFAGPIRGQLGIG</sequence>
<organism evidence="4 5">
    <name type="scientific">Thioalkalicoccus limnaeus</name>
    <dbReference type="NCBI Taxonomy" id="120681"/>
    <lineage>
        <taxon>Bacteria</taxon>
        <taxon>Pseudomonadati</taxon>
        <taxon>Pseudomonadota</taxon>
        <taxon>Gammaproteobacteria</taxon>
        <taxon>Chromatiales</taxon>
        <taxon>Chromatiaceae</taxon>
        <taxon>Thioalkalicoccus</taxon>
    </lineage>
</organism>